<protein>
    <submittedName>
        <fullName evidence="4">PaaX family transcriptional regulator C-terminal domain-containing protein</fullName>
    </submittedName>
</protein>
<feature type="domain" description="Transcriptional repressor PaaX-like central Cas2-like" evidence="3">
    <location>
        <begin position="88"/>
        <end position="142"/>
    </location>
</feature>
<feature type="domain" description="Transcriptional repressor PaaX-like N-terminal" evidence="1">
    <location>
        <begin position="3"/>
        <end position="70"/>
    </location>
</feature>
<dbReference type="Pfam" id="PF20803">
    <property type="entry name" value="PaaX_M"/>
    <property type="match status" value="1"/>
</dbReference>
<reference evidence="5" key="1">
    <citation type="journal article" date="2019" name="Int. J. Syst. Evol. Microbiol.">
        <title>The Global Catalogue of Microorganisms (GCM) 10K type strain sequencing project: providing services to taxonomists for standard genome sequencing and annotation.</title>
        <authorList>
            <consortium name="The Broad Institute Genomics Platform"/>
            <consortium name="The Broad Institute Genome Sequencing Center for Infectious Disease"/>
            <person name="Wu L."/>
            <person name="Ma J."/>
        </authorList>
    </citation>
    <scope>NUCLEOTIDE SEQUENCE [LARGE SCALE GENOMIC DNA]</scope>
    <source>
        <strain evidence="5">JCM 17933</strain>
    </source>
</reference>
<organism evidence="4 5">
    <name type="scientific">Actinoallomurus oryzae</name>
    <dbReference type="NCBI Taxonomy" id="502180"/>
    <lineage>
        <taxon>Bacteria</taxon>
        <taxon>Bacillati</taxon>
        <taxon>Actinomycetota</taxon>
        <taxon>Actinomycetes</taxon>
        <taxon>Streptosporangiales</taxon>
        <taxon>Thermomonosporaceae</taxon>
        <taxon>Actinoallomurus</taxon>
    </lineage>
</organism>
<evidence type="ECO:0000259" key="3">
    <source>
        <dbReference type="Pfam" id="PF20803"/>
    </source>
</evidence>
<dbReference type="EMBL" id="BAABHF010000007">
    <property type="protein sequence ID" value="GAA4482397.1"/>
    <property type="molecule type" value="Genomic_DNA"/>
</dbReference>
<dbReference type="Proteomes" id="UP001500503">
    <property type="component" value="Unassembled WGS sequence"/>
</dbReference>
<dbReference type="InterPro" id="IPR011965">
    <property type="entry name" value="PaaX_trns_reg"/>
</dbReference>
<keyword evidence="5" id="KW-1185">Reference proteome</keyword>
<dbReference type="InterPro" id="IPR013225">
    <property type="entry name" value="PaaX_C"/>
</dbReference>
<dbReference type="PIRSF" id="PIRSF020623">
    <property type="entry name" value="PaaX"/>
    <property type="match status" value="1"/>
</dbReference>
<dbReference type="Pfam" id="PF08223">
    <property type="entry name" value="PaaX_C"/>
    <property type="match status" value="1"/>
</dbReference>
<evidence type="ECO:0000259" key="1">
    <source>
        <dbReference type="Pfam" id="PF07848"/>
    </source>
</evidence>
<feature type="domain" description="Transcriptional repressor PaaX-like C-terminal" evidence="2">
    <location>
        <begin position="167"/>
        <end position="253"/>
    </location>
</feature>
<sequence>MNARSALFDLYGDHLRTRGRSAPIASLVRLLAALDIAAPAARTAVSRMVRQGWLSPVRLPQGRGYALTSKAVRRLDEAGRRIYRHAPDTWDGRWHLLVIQHIPDRARRDRLRAGLGYLGYAALDDTTWISPRASAELDALFAGEGVRAERFAAGYDGDARGLVARAWDLDGLARAYERWIGEAEELLAACPGDGDEEAFAVRSRLVHEWRKFLFSDPGLPATLLPGDWPGIRAARFFDEEAARLLPAASRFVDRCLDGR</sequence>
<dbReference type="InterPro" id="IPR036388">
    <property type="entry name" value="WH-like_DNA-bd_sf"/>
</dbReference>
<dbReference type="Pfam" id="PF07848">
    <property type="entry name" value="PaaX"/>
    <property type="match status" value="1"/>
</dbReference>
<evidence type="ECO:0000313" key="5">
    <source>
        <dbReference type="Proteomes" id="UP001500503"/>
    </source>
</evidence>
<dbReference type="InterPro" id="IPR012906">
    <property type="entry name" value="PaaX-like_N"/>
</dbReference>
<dbReference type="Gene3D" id="1.10.10.10">
    <property type="entry name" value="Winged helix-like DNA-binding domain superfamily/Winged helix DNA-binding domain"/>
    <property type="match status" value="1"/>
</dbReference>
<dbReference type="PANTHER" id="PTHR30319:SF1">
    <property type="entry name" value="TRANSCRIPTIONAL REPRESSOR PAAX"/>
    <property type="match status" value="1"/>
</dbReference>
<accession>A0ABP8P8X0</accession>
<name>A0ABP8P8X0_9ACTN</name>
<dbReference type="Gene3D" id="3.30.70.2650">
    <property type="match status" value="1"/>
</dbReference>
<proteinExistence type="predicted"/>
<dbReference type="InterPro" id="IPR048846">
    <property type="entry name" value="PaaX-like_central"/>
</dbReference>
<evidence type="ECO:0000313" key="4">
    <source>
        <dbReference type="EMBL" id="GAA4482397.1"/>
    </source>
</evidence>
<evidence type="ECO:0000259" key="2">
    <source>
        <dbReference type="Pfam" id="PF08223"/>
    </source>
</evidence>
<dbReference type="Gene3D" id="1.20.58.1460">
    <property type="match status" value="1"/>
</dbReference>
<dbReference type="PANTHER" id="PTHR30319">
    <property type="entry name" value="PHENYLACETIC ACID REGULATOR-RELATED TRANSCRIPTIONAL REPRESSOR"/>
    <property type="match status" value="1"/>
</dbReference>
<gene>
    <name evidence="4" type="ORF">GCM10023191_002530</name>
</gene>
<dbReference type="RefSeq" id="WP_345456140.1">
    <property type="nucleotide sequence ID" value="NZ_BAABHF010000007.1"/>
</dbReference>
<comment type="caution">
    <text evidence="4">The sequence shown here is derived from an EMBL/GenBank/DDBJ whole genome shotgun (WGS) entry which is preliminary data.</text>
</comment>